<evidence type="ECO:0000313" key="3">
    <source>
        <dbReference type="EMBL" id="MCF2562803.1"/>
    </source>
</evidence>
<organism evidence="3 4">
    <name type="scientific">Xylanibacter brevis</name>
    <dbReference type="NCBI Taxonomy" id="83231"/>
    <lineage>
        <taxon>Bacteria</taxon>
        <taxon>Pseudomonadati</taxon>
        <taxon>Bacteroidota</taxon>
        <taxon>Bacteroidia</taxon>
        <taxon>Bacteroidales</taxon>
        <taxon>Prevotellaceae</taxon>
        <taxon>Xylanibacter</taxon>
    </lineage>
</organism>
<dbReference type="Proteomes" id="UP001200470">
    <property type="component" value="Unassembled WGS sequence"/>
</dbReference>
<evidence type="ECO:0000259" key="2">
    <source>
        <dbReference type="Pfam" id="PF19815"/>
    </source>
</evidence>
<reference evidence="3 4" key="1">
    <citation type="submission" date="2020-12" db="EMBL/GenBank/DDBJ databases">
        <title>Whole genome sequences of gut porcine anaerobes.</title>
        <authorList>
            <person name="Kubasova T."/>
            <person name="Jahodarova E."/>
            <person name="Rychlik I."/>
        </authorList>
    </citation>
    <scope>NUCLEOTIDE SEQUENCE [LARGE SCALE GENOMIC DNA]</scope>
    <source>
        <strain evidence="3 4">An925</strain>
    </source>
</reference>
<dbReference type="Gene3D" id="2.160.20.10">
    <property type="entry name" value="Single-stranded right-handed beta-helix, Pectin lyase-like"/>
    <property type="match status" value="2"/>
</dbReference>
<keyword evidence="4" id="KW-1185">Reference proteome</keyword>
<gene>
    <name evidence="3" type="ORF">I6E12_01545</name>
</gene>
<dbReference type="GO" id="GO:0016829">
    <property type="term" value="F:lyase activity"/>
    <property type="evidence" value="ECO:0007669"/>
    <property type="project" value="UniProtKB-KW"/>
</dbReference>
<sequence>MKKGFLQLLFLLMVIPSAAQVLPMDYSYCGYERSEQPIPDAAVKVYVQPTGGDDALLIQQAIDMVSRQKPDARLGVRGAVLLGDGVFNLATPLRIRTSGVVLRGSGRDRTILRKTGYDRGALLYIEGQPQRIYGDTVDVENTPAGALSIGVKSLPKTWTTGTRLLVWRPSTADWIRSLGCESFGGGQRMGYWAWHPGDIDLRWNRRIMSYKGNTLALDAPVTLSIEQRWGGAKAVAYTQPGLLERCGVENLTLESDYDRTLPKDENHCWDGVSITDAENCWVRMVTFRHFAGSSVVVGRSASQVTVEDCKSLAPVSEIGGLRRRTYLVLGEKTLFQRCYSEYGINDYAAGHTAPGPNAFVQCDSWQSYGPSGSISSMAPGLLFDLVNIDGNDLLFRNLELEKFGAGWNTANSTLWQCTAAGLFCYSPDTLNRNYSIGCWGQIVGNGEYSKMNEHVKPYSAYRDQLLKRLTTDRDEIDKRCRVLERNTTASSSPTMEVAMKMSAEALLPRTTMEAWIDSAHFEADITPIKPLAYKSPKPSLQNPSVYALINGWITKNGAVLVGQKHQTPWWSGRTISSFLPKAKAALTRFVPGEEGTGLTDRVDSVVETMKKSHTVIFSQNYGLWTDRRRDDHERIRRKNGDVWAPFFEQPFARSGQGTAWDGLSLYDLTKPNLWYFYRLRQFAEKSQDIGILLKNQHYFQHNILEAGAHWVDCPWRTANNVNHTPFLEPVNFTGDKRIFTAQLFYDTTNESLRPLHRQYIRQMLDAFKGQPNVVHSIGEEFTGPLQFVRFWLDVVAEWETENGRTLVALAVTKDVQDSILNDPIRSKIVDIIDIEQWYNHQKGQYAPPGGMNMAPRQYMRKIRGGSVRFDDVYRAVAEYRTSYPDKAVIYSAQKYPEMGWAALMAGGSCANVPVNDKMFLRDITSMKPQKIDDNYLLQGDCGYVVYKTTSTPLSLPLASSSTYKYMQIDAKTGDITEKGMVRRQIEFIERGIYWIRKK</sequence>
<accession>A0ABS9CEP2</accession>
<dbReference type="InterPro" id="IPR012334">
    <property type="entry name" value="Pectin_lyas_fold"/>
</dbReference>
<keyword evidence="1" id="KW-0732">Signal</keyword>
<keyword evidence="3" id="KW-0456">Lyase</keyword>
<comment type="caution">
    <text evidence="3">The sequence shown here is derived from an EMBL/GenBank/DDBJ whole genome shotgun (WGS) entry which is preliminary data.</text>
</comment>
<dbReference type="InterPro" id="IPR011050">
    <property type="entry name" value="Pectin_lyase_fold/virulence"/>
</dbReference>
<feature type="domain" description="DUF6298" evidence="2">
    <location>
        <begin position="446"/>
        <end position="926"/>
    </location>
</feature>
<protein>
    <submittedName>
        <fullName evidence="3">Pectate lyase</fullName>
    </submittedName>
</protein>
<proteinExistence type="predicted"/>
<evidence type="ECO:0000256" key="1">
    <source>
        <dbReference type="SAM" id="SignalP"/>
    </source>
</evidence>
<dbReference type="InterPro" id="IPR046265">
    <property type="entry name" value="DUF6298"/>
</dbReference>
<feature type="signal peptide" evidence="1">
    <location>
        <begin position="1"/>
        <end position="19"/>
    </location>
</feature>
<name>A0ABS9CEP2_9BACT</name>
<dbReference type="EMBL" id="JADYTN010000002">
    <property type="protein sequence ID" value="MCF2562803.1"/>
    <property type="molecule type" value="Genomic_DNA"/>
</dbReference>
<dbReference type="Pfam" id="PF19815">
    <property type="entry name" value="DUF6298"/>
    <property type="match status" value="1"/>
</dbReference>
<evidence type="ECO:0000313" key="4">
    <source>
        <dbReference type="Proteomes" id="UP001200470"/>
    </source>
</evidence>
<feature type="chain" id="PRO_5046740776" evidence="1">
    <location>
        <begin position="20"/>
        <end position="998"/>
    </location>
</feature>
<dbReference type="SUPFAM" id="SSF51126">
    <property type="entry name" value="Pectin lyase-like"/>
    <property type="match status" value="1"/>
</dbReference>